<feature type="non-terminal residue" evidence="2">
    <location>
        <position position="139"/>
    </location>
</feature>
<sequence length="139" mass="14782">MKNKLLPLFFVLSSYSAYSQVGIGTTMPNSSSQLEVVAQDKGVLIPRIQLKNTTDVTTIANGNINSLLVFNTATVADIKPGYYYWYENKWNRIVVSGENNGIAGGTGAPGTPGASGINADSTIYVDNSTGIVYILKPGT</sequence>
<organism evidence="2 3">
    <name type="scientific">Flavobacterium frigoritolerans</name>
    <dbReference type="NCBI Taxonomy" id="2987686"/>
    <lineage>
        <taxon>Bacteria</taxon>
        <taxon>Pseudomonadati</taxon>
        <taxon>Bacteroidota</taxon>
        <taxon>Flavobacteriia</taxon>
        <taxon>Flavobacteriales</taxon>
        <taxon>Flavobacteriaceae</taxon>
        <taxon>Flavobacterium</taxon>
    </lineage>
</organism>
<dbReference type="EMBL" id="JAOZEV010000003">
    <property type="protein sequence ID" value="MCV9931564.1"/>
    <property type="molecule type" value="Genomic_DNA"/>
</dbReference>
<protein>
    <recommendedName>
        <fullName evidence="4">Bulb-type lectin domain-containing protein</fullName>
    </recommendedName>
</protein>
<evidence type="ECO:0000256" key="1">
    <source>
        <dbReference type="SAM" id="SignalP"/>
    </source>
</evidence>
<evidence type="ECO:0000313" key="3">
    <source>
        <dbReference type="Proteomes" id="UP001151133"/>
    </source>
</evidence>
<name>A0A9X2YZ78_9FLAO</name>
<dbReference type="AlphaFoldDB" id="A0A9X2YZ78"/>
<feature type="chain" id="PRO_5040925138" description="Bulb-type lectin domain-containing protein" evidence="1">
    <location>
        <begin position="20"/>
        <end position="139"/>
    </location>
</feature>
<comment type="caution">
    <text evidence="2">The sequence shown here is derived from an EMBL/GenBank/DDBJ whole genome shotgun (WGS) entry which is preliminary data.</text>
</comment>
<gene>
    <name evidence="2" type="ORF">OIU80_04665</name>
</gene>
<reference evidence="2" key="1">
    <citation type="submission" date="2022-10" db="EMBL/GenBank/DDBJ databases">
        <title>Two novel species of Flavobacterium.</title>
        <authorList>
            <person name="Liu Q."/>
            <person name="Xin Y.-H."/>
        </authorList>
    </citation>
    <scope>NUCLEOTIDE SEQUENCE</scope>
    <source>
        <strain evidence="2">LS1R47</strain>
    </source>
</reference>
<evidence type="ECO:0008006" key="4">
    <source>
        <dbReference type="Google" id="ProtNLM"/>
    </source>
</evidence>
<accession>A0A9X2YZ78</accession>
<keyword evidence="3" id="KW-1185">Reference proteome</keyword>
<proteinExistence type="predicted"/>
<keyword evidence="1" id="KW-0732">Signal</keyword>
<dbReference type="Proteomes" id="UP001151133">
    <property type="component" value="Unassembled WGS sequence"/>
</dbReference>
<feature type="signal peptide" evidence="1">
    <location>
        <begin position="1"/>
        <end position="19"/>
    </location>
</feature>
<evidence type="ECO:0000313" key="2">
    <source>
        <dbReference type="EMBL" id="MCV9931564.1"/>
    </source>
</evidence>